<dbReference type="RefSeq" id="WP_117894319.1">
    <property type="nucleotide sequence ID" value="NZ_CABJCV010000004.1"/>
</dbReference>
<dbReference type="PANTHER" id="PTHR42999:SF1">
    <property type="entry name" value="PENTAPEPTIDE REPEAT-CONTAINING PROTEIN"/>
    <property type="match status" value="1"/>
</dbReference>
<name>A0A412G4I4_9FIRM</name>
<dbReference type="EMBL" id="QRUP01000004">
    <property type="protein sequence ID" value="RGR75592.1"/>
    <property type="molecule type" value="Genomic_DNA"/>
</dbReference>
<accession>A0A412G4I4</accession>
<dbReference type="InterPro" id="IPR001646">
    <property type="entry name" value="5peptide_repeat"/>
</dbReference>
<sequence length="215" mass="23993">MKQIKKEPQAPRLPLALDPVVLTSALAAQEKLIGLEINDDLWPEEKALGKEFSECRLTKVTMAAISEKNYFVDVIFDHCDFSNCQLSESTLRRVVFDHCRMTGADLSRCVLQDVVFLNCALDYSNFAFSSFKSCRFADCICTQSSFSEGKFTAFEIQRCKLDESEFFHSHLNGVDLSTCTIEGIALCGDELKGVIVNPSQAVDLARVLGIVIKEE</sequence>
<dbReference type="Proteomes" id="UP000284178">
    <property type="component" value="Unassembled WGS sequence"/>
</dbReference>
<organism evidence="1 2">
    <name type="scientific">Holdemania filiformis</name>
    <dbReference type="NCBI Taxonomy" id="61171"/>
    <lineage>
        <taxon>Bacteria</taxon>
        <taxon>Bacillati</taxon>
        <taxon>Bacillota</taxon>
        <taxon>Erysipelotrichia</taxon>
        <taxon>Erysipelotrichales</taxon>
        <taxon>Erysipelotrichaceae</taxon>
        <taxon>Holdemania</taxon>
    </lineage>
</organism>
<keyword evidence="2" id="KW-1185">Reference proteome</keyword>
<reference evidence="1 2" key="1">
    <citation type="submission" date="2018-08" db="EMBL/GenBank/DDBJ databases">
        <title>A genome reference for cultivated species of the human gut microbiota.</title>
        <authorList>
            <person name="Zou Y."/>
            <person name="Xue W."/>
            <person name="Luo G."/>
        </authorList>
    </citation>
    <scope>NUCLEOTIDE SEQUENCE [LARGE SCALE GENOMIC DNA]</scope>
    <source>
        <strain evidence="1 2">AF24-29</strain>
    </source>
</reference>
<dbReference type="InterPro" id="IPR052949">
    <property type="entry name" value="PA_immunity-related"/>
</dbReference>
<gene>
    <name evidence="1" type="ORF">DWY25_04985</name>
</gene>
<comment type="caution">
    <text evidence="1">The sequence shown here is derived from an EMBL/GenBank/DDBJ whole genome shotgun (WGS) entry which is preliminary data.</text>
</comment>
<dbReference type="Pfam" id="PF13599">
    <property type="entry name" value="Pentapeptide_4"/>
    <property type="match status" value="1"/>
</dbReference>
<dbReference type="AlphaFoldDB" id="A0A412G4I4"/>
<evidence type="ECO:0000313" key="2">
    <source>
        <dbReference type="Proteomes" id="UP000284178"/>
    </source>
</evidence>
<dbReference type="Gene3D" id="2.160.20.80">
    <property type="entry name" value="E3 ubiquitin-protein ligase SopA"/>
    <property type="match status" value="1"/>
</dbReference>
<dbReference type="SUPFAM" id="SSF141571">
    <property type="entry name" value="Pentapeptide repeat-like"/>
    <property type="match status" value="1"/>
</dbReference>
<dbReference type="PANTHER" id="PTHR42999">
    <property type="entry name" value="ANTIBIOTIC RESISTANCE PROTEIN MCBG"/>
    <property type="match status" value="1"/>
</dbReference>
<evidence type="ECO:0000313" key="1">
    <source>
        <dbReference type="EMBL" id="RGR75592.1"/>
    </source>
</evidence>
<proteinExistence type="predicted"/>
<protein>
    <submittedName>
        <fullName evidence="1">Pentapeptide repeat-containing protein</fullName>
    </submittedName>
</protein>
<dbReference type="GeneID" id="83014759"/>